<gene>
    <name evidence="3" type="ORF">DZC52_12290</name>
</gene>
<proteinExistence type="predicted"/>
<evidence type="ECO:0000313" key="3">
    <source>
        <dbReference type="EMBL" id="RFF29580.1"/>
    </source>
</evidence>
<accession>A0A3E1K6J0</accession>
<dbReference type="InterPro" id="IPR023210">
    <property type="entry name" value="NADP_OxRdtase_dom"/>
</dbReference>
<evidence type="ECO:0000256" key="1">
    <source>
        <dbReference type="ARBA" id="ARBA00023002"/>
    </source>
</evidence>
<protein>
    <submittedName>
        <fullName evidence="3">Aldo/keto reductase</fullName>
    </submittedName>
</protein>
<dbReference type="EMBL" id="QUZK01000045">
    <property type="protein sequence ID" value="RFF29580.1"/>
    <property type="molecule type" value="Genomic_DNA"/>
</dbReference>
<evidence type="ECO:0000313" key="4">
    <source>
        <dbReference type="Proteomes" id="UP000260351"/>
    </source>
</evidence>
<dbReference type="AlphaFoldDB" id="A0A3E1K6J0"/>
<comment type="caution">
    <text evidence="3">The sequence shown here is derived from an EMBL/GenBank/DDBJ whole genome shotgun (WGS) entry which is preliminary data.</text>
</comment>
<dbReference type="InterPro" id="IPR050523">
    <property type="entry name" value="AKR_Detox_Biosynth"/>
</dbReference>
<keyword evidence="4" id="KW-1185">Reference proteome</keyword>
<dbReference type="InterPro" id="IPR036812">
    <property type="entry name" value="NAD(P)_OxRdtase_dom_sf"/>
</dbReference>
<keyword evidence="1" id="KW-0560">Oxidoreductase</keyword>
<dbReference type="Proteomes" id="UP000260351">
    <property type="component" value="Unassembled WGS sequence"/>
</dbReference>
<organism evidence="3 4">
    <name type="scientific">Wenzhouxiangella sediminis</name>
    <dbReference type="NCBI Taxonomy" id="1792836"/>
    <lineage>
        <taxon>Bacteria</taxon>
        <taxon>Pseudomonadati</taxon>
        <taxon>Pseudomonadota</taxon>
        <taxon>Gammaproteobacteria</taxon>
        <taxon>Chromatiales</taxon>
        <taxon>Wenzhouxiangellaceae</taxon>
        <taxon>Wenzhouxiangella</taxon>
    </lineage>
</organism>
<dbReference type="GO" id="GO:0005829">
    <property type="term" value="C:cytosol"/>
    <property type="evidence" value="ECO:0007669"/>
    <property type="project" value="TreeGrafter"/>
</dbReference>
<dbReference type="CDD" id="cd06660">
    <property type="entry name" value="AKR_SF"/>
    <property type="match status" value="1"/>
</dbReference>
<name>A0A3E1K6J0_9GAMM</name>
<dbReference type="SUPFAM" id="SSF51430">
    <property type="entry name" value="NAD(P)-linked oxidoreductase"/>
    <property type="match status" value="1"/>
</dbReference>
<reference evidence="3 4" key="1">
    <citation type="submission" date="2018-08" db="EMBL/GenBank/DDBJ databases">
        <title>Wenzhouxiangella salilacus sp. nov., a novel bacterium isolated from a saline lake in Xinjiang Province, China.</title>
        <authorList>
            <person name="Han S."/>
        </authorList>
    </citation>
    <scope>NUCLEOTIDE SEQUENCE [LARGE SCALE GENOMIC DNA]</scope>
    <source>
        <strain evidence="3 4">XDB06</strain>
    </source>
</reference>
<dbReference type="Gene3D" id="3.20.20.100">
    <property type="entry name" value="NADP-dependent oxidoreductase domain"/>
    <property type="match status" value="1"/>
</dbReference>
<dbReference type="PANTHER" id="PTHR43364">
    <property type="entry name" value="NADH-SPECIFIC METHYLGLYOXAL REDUCTASE-RELATED"/>
    <property type="match status" value="1"/>
</dbReference>
<dbReference type="Pfam" id="PF00248">
    <property type="entry name" value="Aldo_ket_red"/>
    <property type="match status" value="1"/>
</dbReference>
<dbReference type="OrthoDB" id="9772407at2"/>
<evidence type="ECO:0000259" key="2">
    <source>
        <dbReference type="Pfam" id="PF00248"/>
    </source>
</evidence>
<sequence length="272" mass="30404">MQRISLAGTSLDVSRLGFGTASLHHLLRRKDREALLGAALDSGFTHFDTARMYGEGTAERTLGQYLGSRRQQLTLATKFGIPADPFLEKAPILIYPKRALGRVTRRISRQRDHKSVRCLTRRCLDESLRLSLRALQTDWIDILFVHEPRPEDRESLLALAEHLDRVRKSGMVRYLGLAGKATDCVEIANSVEGLFDVLQVEDTLENHEADTLGQAGKPLQITYGYLRRAEHVPRYVGAGDLVKRALARNAHGCVLVSSRNPERVRALARCAA</sequence>
<dbReference type="RefSeq" id="WP_116651444.1">
    <property type="nucleotide sequence ID" value="NZ_QUZK01000045.1"/>
</dbReference>
<feature type="domain" description="NADP-dependent oxidoreductase" evidence="2">
    <location>
        <begin position="15"/>
        <end position="190"/>
    </location>
</feature>
<dbReference type="GO" id="GO:0016491">
    <property type="term" value="F:oxidoreductase activity"/>
    <property type="evidence" value="ECO:0007669"/>
    <property type="project" value="UniProtKB-KW"/>
</dbReference>
<dbReference type="PANTHER" id="PTHR43364:SF4">
    <property type="entry name" value="NAD(P)-LINKED OXIDOREDUCTASE SUPERFAMILY PROTEIN"/>
    <property type="match status" value="1"/>
</dbReference>